<accession>A0A4S4MP00</accession>
<feature type="domain" description="Fungal-type protein kinase" evidence="2">
    <location>
        <begin position="269"/>
        <end position="358"/>
    </location>
</feature>
<comment type="caution">
    <text evidence="3">The sequence shown here is derived from an EMBL/GenBank/DDBJ whole genome shotgun (WGS) entry which is preliminary data.</text>
</comment>
<dbReference type="Proteomes" id="UP000308730">
    <property type="component" value="Unassembled WGS sequence"/>
</dbReference>
<feature type="domain" description="Fungal-type protein kinase" evidence="2">
    <location>
        <begin position="494"/>
        <end position="684"/>
    </location>
</feature>
<dbReference type="SUPFAM" id="SSF56112">
    <property type="entry name" value="Protein kinase-like (PK-like)"/>
    <property type="match status" value="1"/>
</dbReference>
<keyword evidence="4" id="KW-1185">Reference proteome</keyword>
<feature type="region of interest" description="Disordered" evidence="1">
    <location>
        <begin position="614"/>
        <end position="635"/>
    </location>
</feature>
<dbReference type="InterPro" id="IPR040976">
    <property type="entry name" value="Pkinase_fungal"/>
</dbReference>
<evidence type="ECO:0000256" key="1">
    <source>
        <dbReference type="SAM" id="MobiDB-lite"/>
    </source>
</evidence>
<organism evidence="3 4">
    <name type="scientific">Antrodiella citrinella</name>
    <dbReference type="NCBI Taxonomy" id="2447956"/>
    <lineage>
        <taxon>Eukaryota</taxon>
        <taxon>Fungi</taxon>
        <taxon>Dikarya</taxon>
        <taxon>Basidiomycota</taxon>
        <taxon>Agaricomycotina</taxon>
        <taxon>Agaricomycetes</taxon>
        <taxon>Polyporales</taxon>
        <taxon>Steccherinaceae</taxon>
        <taxon>Antrodiella</taxon>
    </lineage>
</organism>
<dbReference type="PANTHER" id="PTHR38248:SF2">
    <property type="entry name" value="FUNK1 11"/>
    <property type="match status" value="1"/>
</dbReference>
<dbReference type="PANTHER" id="PTHR38248">
    <property type="entry name" value="FUNK1 6"/>
    <property type="match status" value="1"/>
</dbReference>
<protein>
    <recommendedName>
        <fullName evidence="2">Fungal-type protein kinase domain-containing protein</fullName>
    </recommendedName>
</protein>
<sequence>MGSASESKRKDSYIKVDAENPDTPSWAYTTPFPRKSIAGYMGPDLTTYLKSHFMNSVARGYPAAKFISNVWHFDIVNLRLDSGQKSFILNEEYAKAFLSGAWCKSVVDNEVLYEGKAAITLENLWHDLTAQFPPRSGHTPMSFLTLQGCDVRSTNANYIPDFGFTPPLSTHQGQSWERLVSCGDLKKHHVGKMDDDVQERLQIHAHQIKGAYGISKRKKDSIETDEEVSCTTSEVANRNKTRRTGYDNEPMPIGQATTPPSVCHVGKELAGHELQIADYLTQMLSHGVRTYATAFFLHECNMTLWYADRMGLVVSEPFDIFAQSPLFLLVVAAHHYADPYDFGLHPLIALPVGSPHLVNYKNTTLRLPMVVSADLPPIDTSLPDAHAFDEGITTTQSVEFQMDLDGRHITTAYEALGRGTAVIPILAGVGTTLCLDGARLVAKITSPREALPAEDRLIRILRRKLNEDDHARQYLKHVVDLKCSFSCKMDDKQMKLPRCLMGPVADDHRRGFRILIMSEYLPLEHINSPAELKQIFIDTITGHHWVWKTSHILHRDISYGNIMFYREFDGTNEQVVGVLTDWDMAAKQEYEDQGTQETDFEFMRLMERQAQMADDDGNCEERLQQNESSKRNEEVRGRQKFGLRVRVGTAPFMACDLLQPDSVPRRHLYRHDLESFFWVLTWFCVVFNPIEHTIDTIPAWDSSNWLNVGKAKVGFLTITKEYTGLIARVHADYLPIDKMCIYDFRYCLEEAWTASREERNTKDKYLQALAQPRENNPRYAEFVARASERLTQARETLRDLITYDYFMAVFKIPV</sequence>
<feature type="compositionally biased region" description="Basic and acidic residues" evidence="1">
    <location>
        <begin position="619"/>
        <end position="635"/>
    </location>
</feature>
<evidence type="ECO:0000313" key="4">
    <source>
        <dbReference type="Proteomes" id="UP000308730"/>
    </source>
</evidence>
<dbReference type="Gene3D" id="1.10.510.10">
    <property type="entry name" value="Transferase(Phosphotransferase) domain 1"/>
    <property type="match status" value="1"/>
</dbReference>
<dbReference type="EMBL" id="SGPM01000252">
    <property type="protein sequence ID" value="THH27425.1"/>
    <property type="molecule type" value="Genomic_DNA"/>
</dbReference>
<gene>
    <name evidence="3" type="ORF">EUX98_g6756</name>
</gene>
<reference evidence="3 4" key="1">
    <citation type="submission" date="2019-02" db="EMBL/GenBank/DDBJ databases">
        <title>Genome sequencing of the rare red list fungi Antrodiella citrinella (Flaviporus citrinellus).</title>
        <authorList>
            <person name="Buettner E."/>
            <person name="Kellner H."/>
        </authorList>
    </citation>
    <scope>NUCLEOTIDE SEQUENCE [LARGE SCALE GENOMIC DNA]</scope>
    <source>
        <strain evidence="3 4">DSM 108506</strain>
    </source>
</reference>
<proteinExistence type="predicted"/>
<dbReference type="InterPro" id="IPR011009">
    <property type="entry name" value="Kinase-like_dom_sf"/>
</dbReference>
<name>A0A4S4MP00_9APHY</name>
<evidence type="ECO:0000313" key="3">
    <source>
        <dbReference type="EMBL" id="THH27425.1"/>
    </source>
</evidence>
<dbReference type="AlphaFoldDB" id="A0A4S4MP00"/>
<dbReference type="OrthoDB" id="2799233at2759"/>
<dbReference type="Pfam" id="PF17667">
    <property type="entry name" value="Pkinase_fungal"/>
    <property type="match status" value="2"/>
</dbReference>
<evidence type="ECO:0000259" key="2">
    <source>
        <dbReference type="Pfam" id="PF17667"/>
    </source>
</evidence>